<dbReference type="FunFam" id="2.160.10.10:FF:000007">
    <property type="entry name" value="Serine acetyltransferase"/>
    <property type="match status" value="1"/>
</dbReference>
<dbReference type="Gene3D" id="2.160.10.10">
    <property type="entry name" value="Hexapeptide repeat proteins"/>
    <property type="match status" value="1"/>
</dbReference>
<evidence type="ECO:0000256" key="2">
    <source>
        <dbReference type="ARBA" id="ARBA00013266"/>
    </source>
</evidence>
<evidence type="ECO:0000313" key="8">
    <source>
        <dbReference type="Proteomes" id="UP000565078"/>
    </source>
</evidence>
<organism evidence="7 8">
    <name type="scientific">Candidatus Iainarchaeum sp</name>
    <dbReference type="NCBI Taxonomy" id="3101447"/>
    <lineage>
        <taxon>Archaea</taxon>
        <taxon>Candidatus Iainarchaeota</taxon>
        <taxon>Candidatus Iainarchaeia</taxon>
        <taxon>Candidatus Iainarchaeales</taxon>
        <taxon>Candidatus Iainarchaeaceae</taxon>
        <taxon>Candidatus Iainarchaeum</taxon>
    </lineage>
</organism>
<name>A0A7J4IYH5_9ARCH</name>
<dbReference type="InterPro" id="IPR042122">
    <property type="entry name" value="Ser_AcTrfase_N_sf"/>
</dbReference>
<gene>
    <name evidence="7" type="ORF">HA254_04505</name>
</gene>
<protein>
    <recommendedName>
        <fullName evidence="2">serine O-acetyltransferase</fullName>
        <ecNumber evidence="2">2.3.1.30</ecNumber>
    </recommendedName>
</protein>
<reference evidence="8" key="1">
    <citation type="journal article" date="2020" name="bioRxiv">
        <title>A rank-normalized archaeal taxonomy based on genome phylogeny resolves widespread incomplete and uneven classifications.</title>
        <authorList>
            <person name="Rinke C."/>
            <person name="Chuvochina M."/>
            <person name="Mussig A.J."/>
            <person name="Chaumeil P.-A."/>
            <person name="Waite D.W."/>
            <person name="Whitman W.B."/>
            <person name="Parks D.H."/>
            <person name="Hugenholtz P."/>
        </authorList>
    </citation>
    <scope>NUCLEOTIDE SEQUENCE [LARGE SCALE GENOMIC DNA]</scope>
</reference>
<dbReference type="InterPro" id="IPR045304">
    <property type="entry name" value="LbH_SAT"/>
</dbReference>
<dbReference type="Proteomes" id="UP000565078">
    <property type="component" value="Unassembled WGS sequence"/>
</dbReference>
<dbReference type="NCBIfam" id="NF041874">
    <property type="entry name" value="EPS_EpsC"/>
    <property type="match status" value="1"/>
</dbReference>
<comment type="similarity">
    <text evidence="1">Belongs to the transferase hexapeptide repeat family.</text>
</comment>
<comment type="caution">
    <text evidence="7">The sequence shown here is derived from an EMBL/GenBank/DDBJ whole genome shotgun (WGS) entry which is preliminary data.</text>
</comment>
<dbReference type="Gene3D" id="1.10.3130.10">
    <property type="entry name" value="serine acetyltransferase, domain 1"/>
    <property type="match status" value="1"/>
</dbReference>
<dbReference type="GO" id="GO:0006535">
    <property type="term" value="P:cysteine biosynthetic process from serine"/>
    <property type="evidence" value="ECO:0007669"/>
    <property type="project" value="InterPro"/>
</dbReference>
<proteinExistence type="inferred from homology"/>
<dbReference type="InterPro" id="IPR053376">
    <property type="entry name" value="Serine_acetyltransferase"/>
</dbReference>
<evidence type="ECO:0000256" key="3">
    <source>
        <dbReference type="ARBA" id="ARBA00022605"/>
    </source>
</evidence>
<keyword evidence="4 7" id="KW-0808">Transferase</keyword>
<dbReference type="PIRSF" id="PIRSF000441">
    <property type="entry name" value="CysE"/>
    <property type="match status" value="1"/>
</dbReference>
<dbReference type="SUPFAM" id="SSF51161">
    <property type="entry name" value="Trimeric LpxA-like enzymes"/>
    <property type="match status" value="1"/>
</dbReference>
<dbReference type="InterPro" id="IPR005881">
    <property type="entry name" value="Ser_O-AcTrfase"/>
</dbReference>
<dbReference type="InterPro" id="IPR011004">
    <property type="entry name" value="Trimer_LpxA-like_sf"/>
</dbReference>
<dbReference type="Pfam" id="PF00132">
    <property type="entry name" value="Hexapep"/>
    <property type="match status" value="1"/>
</dbReference>
<sequence length="201" mass="21276">MELFDLIKSDLDAVMANDPAAKGRIDALINHTPFHAIACHRISHALHLAGVPILPRLLANILKVWSGVEMHPGAQIGKSFFIDHGAGVVIGETAQIGGNCVIFHNVTLGGTGKHRGKRHPTIGNGVLIGTGATLLGPIKVGDRAKIGAGTFIMMRDVPSDCTVVGSPGMIVKIKGKRVSMELPLTVIEGSTEQLDYSRLEL</sequence>
<evidence type="ECO:0000256" key="1">
    <source>
        <dbReference type="ARBA" id="ARBA00007274"/>
    </source>
</evidence>
<evidence type="ECO:0000256" key="4">
    <source>
        <dbReference type="ARBA" id="ARBA00022679"/>
    </source>
</evidence>
<dbReference type="GO" id="GO:0009001">
    <property type="term" value="F:serine O-acetyltransferase activity"/>
    <property type="evidence" value="ECO:0007669"/>
    <property type="project" value="UniProtKB-EC"/>
</dbReference>
<comment type="catalytic activity">
    <reaction evidence="6">
        <text>L-serine + acetyl-CoA = O-acetyl-L-serine + CoA</text>
        <dbReference type="Rhea" id="RHEA:24560"/>
        <dbReference type="ChEBI" id="CHEBI:33384"/>
        <dbReference type="ChEBI" id="CHEBI:57287"/>
        <dbReference type="ChEBI" id="CHEBI:57288"/>
        <dbReference type="ChEBI" id="CHEBI:58340"/>
        <dbReference type="EC" id="2.3.1.30"/>
    </reaction>
</comment>
<dbReference type="GO" id="GO:0005737">
    <property type="term" value="C:cytoplasm"/>
    <property type="evidence" value="ECO:0007669"/>
    <property type="project" value="InterPro"/>
</dbReference>
<evidence type="ECO:0000256" key="5">
    <source>
        <dbReference type="ARBA" id="ARBA00023315"/>
    </source>
</evidence>
<evidence type="ECO:0000313" key="7">
    <source>
        <dbReference type="EMBL" id="HIH09904.1"/>
    </source>
</evidence>
<dbReference type="InterPro" id="IPR001451">
    <property type="entry name" value="Hexapep"/>
</dbReference>
<dbReference type="AlphaFoldDB" id="A0A7J4IYH5"/>
<evidence type="ECO:0000256" key="6">
    <source>
        <dbReference type="ARBA" id="ARBA00049486"/>
    </source>
</evidence>
<dbReference type="CDD" id="cd03354">
    <property type="entry name" value="LbH_SAT"/>
    <property type="match status" value="1"/>
</dbReference>
<keyword evidence="3" id="KW-0028">Amino-acid biosynthesis</keyword>
<dbReference type="EC" id="2.3.1.30" evidence="2"/>
<dbReference type="PANTHER" id="PTHR42811">
    <property type="entry name" value="SERINE ACETYLTRANSFERASE"/>
    <property type="match status" value="1"/>
</dbReference>
<accession>A0A7J4IYH5</accession>
<keyword evidence="5" id="KW-0012">Acyltransferase</keyword>
<dbReference type="EMBL" id="DUGC01000069">
    <property type="protein sequence ID" value="HIH09904.1"/>
    <property type="molecule type" value="Genomic_DNA"/>
</dbReference>